<organism evidence="1 2">
    <name type="scientific">Acetobacter sicerae</name>
    <dbReference type="NCBI Taxonomy" id="85325"/>
    <lineage>
        <taxon>Bacteria</taxon>
        <taxon>Pseudomonadati</taxon>
        <taxon>Pseudomonadota</taxon>
        <taxon>Alphaproteobacteria</taxon>
        <taxon>Acetobacterales</taxon>
        <taxon>Acetobacteraceae</taxon>
        <taxon>Acetobacter</taxon>
    </lineage>
</organism>
<protein>
    <recommendedName>
        <fullName evidence="3">DUF4352 domain-containing protein</fullName>
    </recommendedName>
</protein>
<evidence type="ECO:0000313" key="1">
    <source>
        <dbReference type="EMBL" id="MCE0743361.1"/>
    </source>
</evidence>
<comment type="caution">
    <text evidence="1">The sequence shown here is derived from an EMBL/GenBank/DDBJ whole genome shotgun (WGS) entry which is preliminary data.</text>
</comment>
<dbReference type="EMBL" id="JAJSOJ010000016">
    <property type="protein sequence ID" value="MCE0743361.1"/>
    <property type="molecule type" value="Genomic_DNA"/>
</dbReference>
<evidence type="ECO:0008006" key="3">
    <source>
        <dbReference type="Google" id="ProtNLM"/>
    </source>
</evidence>
<gene>
    <name evidence="1" type="ORF">LWC05_05575</name>
</gene>
<dbReference type="RefSeq" id="WP_232876935.1">
    <property type="nucleotide sequence ID" value="NZ_JAJSOJ010000016.1"/>
</dbReference>
<dbReference type="Proteomes" id="UP001521074">
    <property type="component" value="Unassembled WGS sequence"/>
</dbReference>
<evidence type="ECO:0000313" key="2">
    <source>
        <dbReference type="Proteomes" id="UP001521074"/>
    </source>
</evidence>
<proteinExistence type="predicted"/>
<sequence length="158" mass="17658">MTKGPIGIALFCDDVRYEIDGRISAIGINPMDEIVFPREGENFMIPVLGIVMRIIIPLDFKFDKFTVNVFREEGDAKFEIFSGTQNYSEFASLKNTGTSELKFWKSTIAQRLSAVQCTPEGKIKVEMTFDDGEVQPMGALIYKFRQEPQGNAIGISGS</sequence>
<name>A0ABS8VY12_9PROT</name>
<accession>A0ABS8VY12</accession>
<reference evidence="1 2" key="1">
    <citation type="submission" date="2021-12" db="EMBL/GenBank/DDBJ databases">
        <title>Genome sequence of Acetobacter sicerae DmPark20a_162.</title>
        <authorList>
            <person name="Chaston J.M."/>
        </authorList>
    </citation>
    <scope>NUCLEOTIDE SEQUENCE [LARGE SCALE GENOMIC DNA]</scope>
    <source>
        <strain evidence="1 2">DmPark20a_162</strain>
    </source>
</reference>
<keyword evidence="2" id="KW-1185">Reference proteome</keyword>